<proteinExistence type="predicted"/>
<name>A0ABQ6ZND8_9PSED</name>
<reference evidence="1 2" key="1">
    <citation type="submission" date="2015-01" db="EMBL/GenBank/DDBJ databases">
        <title>Genome Sequence of Pseudomonas antarctica CMS 35.</title>
        <authorList>
            <person name="Voget S."/>
            <person name="Chow J."/>
            <person name="Daniel R."/>
            <person name="Streit W."/>
        </authorList>
    </citation>
    <scope>NUCLEOTIDE SEQUENCE [LARGE SCALE GENOMIC DNA]</scope>
    <source>
        <strain evidence="1 2">CMS 35</strain>
    </source>
</reference>
<dbReference type="EMBL" id="JXDI01000005">
    <property type="protein sequence ID" value="KAF2405866.1"/>
    <property type="molecule type" value="Genomic_DNA"/>
</dbReference>
<organism evidence="1 2">
    <name type="scientific">Pseudomonas antarctica</name>
    <dbReference type="NCBI Taxonomy" id="219572"/>
    <lineage>
        <taxon>Bacteria</taxon>
        <taxon>Pseudomonadati</taxon>
        <taxon>Pseudomonadota</taxon>
        <taxon>Gammaproteobacteria</taxon>
        <taxon>Pseudomonadales</taxon>
        <taxon>Pseudomonadaceae</taxon>
        <taxon>Pseudomonas</taxon>
    </lineage>
</organism>
<sequence>MQRGLWVPYTTSGLLRFFNTLPIQVLKEMFFCAQKLDAERAERFSVINRPAPSDTLQATALEDAQGIAPRPHWRLRQ</sequence>
<dbReference type="Proteomes" id="UP000748067">
    <property type="component" value="Unassembled WGS sequence"/>
</dbReference>
<comment type="caution">
    <text evidence="1">The sequence shown here is derived from an EMBL/GenBank/DDBJ whole genome shotgun (WGS) entry which is preliminary data.</text>
</comment>
<protein>
    <submittedName>
        <fullName evidence="1">Methylmalonyl-CoA decarboxylase</fullName>
    </submittedName>
</protein>
<gene>
    <name evidence="1" type="ORF">PSAN_57560</name>
</gene>
<dbReference type="Gene3D" id="3.90.226.10">
    <property type="entry name" value="2-enoyl-CoA Hydratase, Chain A, domain 1"/>
    <property type="match status" value="1"/>
</dbReference>
<dbReference type="RefSeq" id="WP_232000075.1">
    <property type="nucleotide sequence ID" value="NZ_JBLHDY010000003.1"/>
</dbReference>
<keyword evidence="2" id="KW-1185">Reference proteome</keyword>
<accession>A0ABQ6ZND8</accession>
<dbReference type="InterPro" id="IPR029045">
    <property type="entry name" value="ClpP/crotonase-like_dom_sf"/>
</dbReference>
<dbReference type="SUPFAM" id="SSF52096">
    <property type="entry name" value="ClpP/crotonase"/>
    <property type="match status" value="1"/>
</dbReference>
<evidence type="ECO:0000313" key="2">
    <source>
        <dbReference type="Proteomes" id="UP000748067"/>
    </source>
</evidence>
<evidence type="ECO:0000313" key="1">
    <source>
        <dbReference type="EMBL" id="KAF2405866.1"/>
    </source>
</evidence>